<sequence length="70" mass="7867">MNGNSGTTVPGTPLCKRAYQRSYQFGRRILRGRRTMSGLLFELLLKCFESEKFLKLGCFISVISNCSGDL</sequence>
<reference evidence="2" key="1">
    <citation type="journal article" date="2023" name="Nat. Plants">
        <title>Single-cell RNA sequencing provides a high-resolution roadmap for understanding the multicellular compartmentation of specialized metabolism.</title>
        <authorList>
            <person name="Sun S."/>
            <person name="Shen X."/>
            <person name="Li Y."/>
            <person name="Li Y."/>
            <person name="Wang S."/>
            <person name="Li R."/>
            <person name="Zhang H."/>
            <person name="Shen G."/>
            <person name="Guo B."/>
            <person name="Wei J."/>
            <person name="Xu J."/>
            <person name="St-Pierre B."/>
            <person name="Chen S."/>
            <person name="Sun C."/>
        </authorList>
    </citation>
    <scope>NUCLEOTIDE SEQUENCE [LARGE SCALE GENOMIC DNA]</scope>
</reference>
<accession>A0ACC0C3S4</accession>
<gene>
    <name evidence="1" type="ORF">M9H77_10358</name>
</gene>
<evidence type="ECO:0000313" key="2">
    <source>
        <dbReference type="Proteomes" id="UP001060085"/>
    </source>
</evidence>
<name>A0ACC0C3S4_CATRO</name>
<protein>
    <submittedName>
        <fullName evidence="1">Uncharacterized protein</fullName>
    </submittedName>
</protein>
<dbReference type="EMBL" id="CM044702">
    <property type="protein sequence ID" value="KAI5679408.1"/>
    <property type="molecule type" value="Genomic_DNA"/>
</dbReference>
<evidence type="ECO:0000313" key="1">
    <source>
        <dbReference type="EMBL" id="KAI5679408.1"/>
    </source>
</evidence>
<organism evidence="1 2">
    <name type="scientific">Catharanthus roseus</name>
    <name type="common">Madagascar periwinkle</name>
    <name type="synonym">Vinca rosea</name>
    <dbReference type="NCBI Taxonomy" id="4058"/>
    <lineage>
        <taxon>Eukaryota</taxon>
        <taxon>Viridiplantae</taxon>
        <taxon>Streptophyta</taxon>
        <taxon>Embryophyta</taxon>
        <taxon>Tracheophyta</taxon>
        <taxon>Spermatophyta</taxon>
        <taxon>Magnoliopsida</taxon>
        <taxon>eudicotyledons</taxon>
        <taxon>Gunneridae</taxon>
        <taxon>Pentapetalae</taxon>
        <taxon>asterids</taxon>
        <taxon>lamiids</taxon>
        <taxon>Gentianales</taxon>
        <taxon>Apocynaceae</taxon>
        <taxon>Rauvolfioideae</taxon>
        <taxon>Vinceae</taxon>
        <taxon>Catharanthinae</taxon>
        <taxon>Catharanthus</taxon>
    </lineage>
</organism>
<comment type="caution">
    <text evidence="1">The sequence shown here is derived from an EMBL/GenBank/DDBJ whole genome shotgun (WGS) entry which is preliminary data.</text>
</comment>
<proteinExistence type="predicted"/>
<dbReference type="Proteomes" id="UP001060085">
    <property type="component" value="Linkage Group LG02"/>
</dbReference>
<keyword evidence="2" id="KW-1185">Reference proteome</keyword>